<dbReference type="PANTHER" id="PTHR21301">
    <property type="entry name" value="REVERSE TRANSCRIPTASE"/>
    <property type="match status" value="1"/>
</dbReference>
<evidence type="ECO:0000313" key="2">
    <source>
        <dbReference type="Proteomes" id="UP001176940"/>
    </source>
</evidence>
<evidence type="ECO:0000313" key="1">
    <source>
        <dbReference type="EMBL" id="CAJ0956185.1"/>
    </source>
</evidence>
<proteinExistence type="predicted"/>
<reference evidence="1" key="1">
    <citation type="submission" date="2023-07" db="EMBL/GenBank/DDBJ databases">
        <authorList>
            <person name="Stuckert A."/>
        </authorList>
    </citation>
    <scope>NUCLEOTIDE SEQUENCE</scope>
</reference>
<protein>
    <recommendedName>
        <fullName evidence="3">Reverse transcriptase domain-containing protein</fullName>
    </recommendedName>
</protein>
<gene>
    <name evidence="1" type="ORF">RIMI_LOCUS15432139</name>
</gene>
<organism evidence="1 2">
    <name type="scientific">Ranitomeya imitator</name>
    <name type="common">mimic poison frog</name>
    <dbReference type="NCBI Taxonomy" id="111125"/>
    <lineage>
        <taxon>Eukaryota</taxon>
        <taxon>Metazoa</taxon>
        <taxon>Chordata</taxon>
        <taxon>Craniata</taxon>
        <taxon>Vertebrata</taxon>
        <taxon>Euteleostomi</taxon>
        <taxon>Amphibia</taxon>
        <taxon>Batrachia</taxon>
        <taxon>Anura</taxon>
        <taxon>Neobatrachia</taxon>
        <taxon>Hyloidea</taxon>
        <taxon>Dendrobatidae</taxon>
        <taxon>Dendrobatinae</taxon>
        <taxon>Ranitomeya</taxon>
    </lineage>
</organism>
<name>A0ABN9M4Y8_9NEOB</name>
<keyword evidence="2" id="KW-1185">Reference proteome</keyword>
<dbReference type="PANTHER" id="PTHR21301:SF12">
    <property type="match status" value="1"/>
</dbReference>
<comment type="caution">
    <text evidence="1">The sequence shown here is derived from an EMBL/GenBank/DDBJ whole genome shotgun (WGS) entry which is preliminary data.</text>
</comment>
<dbReference type="Proteomes" id="UP001176940">
    <property type="component" value="Unassembled WGS sequence"/>
</dbReference>
<dbReference type="EMBL" id="CAUEEQ010041506">
    <property type="protein sequence ID" value="CAJ0956185.1"/>
    <property type="molecule type" value="Genomic_DNA"/>
</dbReference>
<accession>A0ABN9M4Y8</accession>
<sequence>MTTRSQVDQELHRFFRTLRLKAHFADRSHDQAVEPPVTPTCFSLKSLGLRVGSTFQPPRTYHPVETFISIVQKDVTSILDSIEKGHMKIRNNLSQEEYKSLLEIKNNKDLIIKPADKGGAIVVLDRSYYMEEIRKQLRDNTTYTPIPYNPTFEIAKQIQRVVTHYQGLGIIDSRLGDFLINRHPVTPVFYTLPKVHKDLWKPPGRPIVESTNSLLSPLAITLEKILSPTVPNMRSFTKDTAHFLKLLRDLGPLPPQSVLVTMDVTSLYTSIGHQQGIEAVMTYLQQHTTFTTDKLSFCRDLLGLVLTKNFFLFEDQYYMQQKGTAMGSNVAPPYANIFMDFFENTFVYCHPLFISHVFFWQRYIDDVFLIWMGDVETLIGFHNDLNLCTSNIEFSIQYDHGSINFLDTLVLIRSGGLVETDLDIFTGNQSKLRVTKRRAALSNPMFTLVTSVNVKKKNTTYLHSGVCPPALCFSALHGKKNKEIKSGTSQVRYVIQSKNH</sequence>
<evidence type="ECO:0008006" key="3">
    <source>
        <dbReference type="Google" id="ProtNLM"/>
    </source>
</evidence>